<name>A0A150S7I0_SORCE</name>
<comment type="caution">
    <text evidence="1">The sequence shown here is derived from an EMBL/GenBank/DDBJ whole genome shotgun (WGS) entry which is preliminary data.</text>
</comment>
<gene>
    <name evidence="1" type="ORF">BE17_35615</name>
</gene>
<dbReference type="Gene3D" id="3.50.50.60">
    <property type="entry name" value="FAD/NAD(P)-binding domain"/>
    <property type="match status" value="1"/>
</dbReference>
<dbReference type="Pfam" id="PF13450">
    <property type="entry name" value="NAD_binding_8"/>
    <property type="match status" value="1"/>
</dbReference>
<evidence type="ECO:0000313" key="2">
    <source>
        <dbReference type="Proteomes" id="UP000075635"/>
    </source>
</evidence>
<dbReference type="EMBL" id="JEMB01001343">
    <property type="protein sequence ID" value="KYF88434.1"/>
    <property type="molecule type" value="Genomic_DNA"/>
</dbReference>
<sequence>MPASNKEIINSNQPLSPNARTITTDELLQHMRADDGLYVLGCFERRVTFTAQQVRALNLVYALHERKVVPEDRAILVVGGSIAGMTAAAGAARLGYKVTLIEKEDALMPLFRNNETRWVHPYVYDWPVDELWPTEKEARDWAQVPLLRWRADSAGRVARQIEEAWRALLEHGRIDVHRNAKITDIGRGTERDVRWKTKTNHRKTFGAVILAVGFGMERQVARIPWVSYWKNDDLGQLSHEGHTRYLISGTGDGGLIDVLRVSLRDFRHDEILADFVNDPALAKVKSKLVAIEKVAIELAQRKTSGLSQYLYDAYETISAPSVDAAIAKRLKEGVTVVLNGRDPNPFWLGASILGRFLVSRLLFAFNLEYRPGDFPKPQTIKGGFKVQFEIGAPETFHRIICRHGPEPALEKGFPQVWKNCAVAMRAYAELDQTRWPIYKDAFGVATR</sequence>
<dbReference type="SUPFAM" id="SSF51905">
    <property type="entry name" value="FAD/NAD(P)-binding domain"/>
    <property type="match status" value="1"/>
</dbReference>
<dbReference type="GO" id="GO:0016491">
    <property type="term" value="F:oxidoreductase activity"/>
    <property type="evidence" value="ECO:0007669"/>
    <property type="project" value="InterPro"/>
</dbReference>
<dbReference type="InterPro" id="IPR036188">
    <property type="entry name" value="FAD/NAD-bd_sf"/>
</dbReference>
<proteinExistence type="predicted"/>
<reference evidence="1 2" key="1">
    <citation type="submission" date="2014-02" db="EMBL/GenBank/DDBJ databases">
        <title>The small core and large imbalanced accessory genome model reveals a collaborative survival strategy of Sorangium cellulosum strains in nature.</title>
        <authorList>
            <person name="Han K."/>
            <person name="Peng R."/>
            <person name="Blom J."/>
            <person name="Li Y.-Z."/>
        </authorList>
    </citation>
    <scope>NUCLEOTIDE SEQUENCE [LARGE SCALE GENOMIC DNA]</scope>
    <source>
        <strain evidence="1 2">So0011-07</strain>
    </source>
</reference>
<evidence type="ECO:0008006" key="3">
    <source>
        <dbReference type="Google" id="ProtNLM"/>
    </source>
</evidence>
<protein>
    <recommendedName>
        <fullName evidence="3">FAD dependent oxidoreductase domain-containing protein</fullName>
    </recommendedName>
</protein>
<organism evidence="1 2">
    <name type="scientific">Sorangium cellulosum</name>
    <name type="common">Polyangium cellulosum</name>
    <dbReference type="NCBI Taxonomy" id="56"/>
    <lineage>
        <taxon>Bacteria</taxon>
        <taxon>Pseudomonadati</taxon>
        <taxon>Myxococcota</taxon>
        <taxon>Polyangia</taxon>
        <taxon>Polyangiales</taxon>
        <taxon>Polyangiaceae</taxon>
        <taxon>Sorangium</taxon>
    </lineage>
</organism>
<dbReference type="AlphaFoldDB" id="A0A150S7I0"/>
<evidence type="ECO:0000313" key="1">
    <source>
        <dbReference type="EMBL" id="KYF88434.1"/>
    </source>
</evidence>
<accession>A0A150S7I0</accession>
<dbReference type="Proteomes" id="UP000075635">
    <property type="component" value="Unassembled WGS sequence"/>
</dbReference>